<name>A0ABD3MZI0_9STRA</name>
<dbReference type="InterPro" id="IPR051091">
    <property type="entry name" value="O-Glucosyltr/Glycosyltrsf_90"/>
</dbReference>
<dbReference type="Pfam" id="PF05686">
    <property type="entry name" value="Glyco_transf_90"/>
    <property type="match status" value="2"/>
</dbReference>
<dbReference type="PANTHER" id="PTHR12203:SF35">
    <property type="entry name" value="PROTEIN O-GLUCOSYLTRANSFERASE 1"/>
    <property type="match status" value="1"/>
</dbReference>
<dbReference type="PANTHER" id="PTHR12203">
    <property type="entry name" value="KDEL LYS-ASP-GLU-LEU CONTAINING - RELATED"/>
    <property type="match status" value="1"/>
</dbReference>
<dbReference type="AlphaFoldDB" id="A0ABD3MZI0"/>
<evidence type="ECO:0000313" key="4">
    <source>
        <dbReference type="EMBL" id="KAL3768764.1"/>
    </source>
</evidence>
<reference evidence="4 5" key="1">
    <citation type="submission" date="2024-10" db="EMBL/GenBank/DDBJ databases">
        <title>Updated reference genomes for cyclostephanoid diatoms.</title>
        <authorList>
            <person name="Roberts W.R."/>
            <person name="Alverson A.J."/>
        </authorList>
    </citation>
    <scope>NUCLEOTIDE SEQUENCE [LARGE SCALE GENOMIC DNA]</scope>
    <source>
        <strain evidence="4 5">AJA232-27</strain>
    </source>
</reference>
<protein>
    <recommendedName>
        <fullName evidence="3">Glycosyl transferase CAP10 domain-containing protein</fullName>
    </recommendedName>
</protein>
<proteinExistence type="inferred from homology"/>
<keyword evidence="5" id="KW-1185">Reference proteome</keyword>
<gene>
    <name evidence="4" type="ORF">ACHAWU_006865</name>
</gene>
<comment type="caution">
    <text evidence="4">The sequence shown here is derived from an EMBL/GenBank/DDBJ whole genome shotgun (WGS) entry which is preliminary data.</text>
</comment>
<accession>A0ABD3MZI0</accession>
<comment type="similarity">
    <text evidence="1">Belongs to the glycosyltransferase 90 family.</text>
</comment>
<evidence type="ECO:0000313" key="5">
    <source>
        <dbReference type="Proteomes" id="UP001530293"/>
    </source>
</evidence>
<feature type="domain" description="Glycosyl transferase CAP10" evidence="3">
    <location>
        <begin position="348"/>
        <end position="560"/>
    </location>
</feature>
<dbReference type="SMART" id="SM00672">
    <property type="entry name" value="CAP10"/>
    <property type="match status" value="1"/>
</dbReference>
<dbReference type="InterPro" id="IPR006598">
    <property type="entry name" value="CAP10"/>
</dbReference>
<sequence>MIAMPQPVRPHLPCFDEWQASDFGKLKGVCPDIQPPIYDATSNQDYWDNLVPQVIWRGSDFNFLHSLFPDMRSPIELDIAPNEQGLDERQFANEYEKKRWAIETLWGMGEEKLLPRWRGVLMTSEAEIEVSIEEEQRGTVREKQIPWVNIKFTHFSSKGEKIPVGEKEEYQKLQSLGISCIGDYVSMSDQANYKYHIDLGGGGGTTWTGTIQKLALPGVLFHHVTPTKDWFHDMLVPWVHYIPINTDLSDLREKYEWAESHPDEARRISENGTSFVRWMASVEGFGRLYEAYLATPLRNAMLAYQNSVPSEYEGKRVLDIIIEKGNGSDFNFIPLLVTGMRRPEYILDIPQHELGPDGRQFANEYEKKRWAIDSLWAIGDEKLMPRWKGVLMTSDAELEASIENNQVVGDNNSTIPWVNIKFTNINDGGVKRNVGEVEEYQKLQSLGISCIGESMSIEDHAKYKYHIDLGGGGGTTWTGTIQKLALPGVLFHHVTPTKDWFHDLLVPWEHYIPINIDLSDLREKYEWAESHPDEARRISENGTSFVRWMASVEGFGQLYEAYLVAPLRNAINAYTHPSPLEHGDKRVLDLILERGNDKYTVVYKCMRSQGCAP</sequence>
<organism evidence="4 5">
    <name type="scientific">Discostella pseudostelligera</name>
    <dbReference type="NCBI Taxonomy" id="259834"/>
    <lineage>
        <taxon>Eukaryota</taxon>
        <taxon>Sar</taxon>
        <taxon>Stramenopiles</taxon>
        <taxon>Ochrophyta</taxon>
        <taxon>Bacillariophyta</taxon>
        <taxon>Coscinodiscophyceae</taxon>
        <taxon>Thalassiosirophycidae</taxon>
        <taxon>Stephanodiscales</taxon>
        <taxon>Stephanodiscaceae</taxon>
        <taxon>Discostella</taxon>
    </lineage>
</organism>
<evidence type="ECO:0000256" key="1">
    <source>
        <dbReference type="ARBA" id="ARBA00010118"/>
    </source>
</evidence>
<dbReference type="EMBL" id="JALLBG020000062">
    <property type="protein sequence ID" value="KAL3768764.1"/>
    <property type="molecule type" value="Genomic_DNA"/>
</dbReference>
<evidence type="ECO:0000256" key="2">
    <source>
        <dbReference type="ARBA" id="ARBA00022679"/>
    </source>
</evidence>
<keyword evidence="2" id="KW-0808">Transferase</keyword>
<dbReference type="Proteomes" id="UP001530293">
    <property type="component" value="Unassembled WGS sequence"/>
</dbReference>
<dbReference type="GO" id="GO:0016740">
    <property type="term" value="F:transferase activity"/>
    <property type="evidence" value="ECO:0007669"/>
    <property type="project" value="UniProtKB-KW"/>
</dbReference>
<evidence type="ECO:0000259" key="3">
    <source>
        <dbReference type="SMART" id="SM00672"/>
    </source>
</evidence>